<proteinExistence type="predicted"/>
<keyword evidence="1" id="KW-0472">Membrane</keyword>
<keyword evidence="3" id="KW-1185">Reference proteome</keyword>
<name>B1KJW6_SHEWM</name>
<accession>B1KJW6</accession>
<evidence type="ECO:0008006" key="4">
    <source>
        <dbReference type="Google" id="ProtNLM"/>
    </source>
</evidence>
<dbReference type="EMBL" id="CP000961">
    <property type="protein sequence ID" value="ACA87153.1"/>
    <property type="molecule type" value="Genomic_DNA"/>
</dbReference>
<feature type="transmembrane region" description="Helical" evidence="1">
    <location>
        <begin position="38"/>
        <end position="61"/>
    </location>
</feature>
<dbReference type="AlphaFoldDB" id="B1KJW6"/>
<feature type="transmembrane region" description="Helical" evidence="1">
    <location>
        <begin position="7"/>
        <end position="26"/>
    </location>
</feature>
<gene>
    <name evidence="2" type="ordered locus">Swoo_2878</name>
</gene>
<dbReference type="Pfam" id="PF06196">
    <property type="entry name" value="DUF997"/>
    <property type="match status" value="1"/>
</dbReference>
<keyword evidence="1" id="KW-0812">Transmembrane</keyword>
<dbReference type="KEGG" id="swd:Swoo_2878"/>
<dbReference type="HOGENOM" id="CLU_203836_0_0_6"/>
<organism evidence="2 3">
    <name type="scientific">Shewanella woodyi (strain ATCC 51908 / MS32)</name>
    <dbReference type="NCBI Taxonomy" id="392500"/>
    <lineage>
        <taxon>Bacteria</taxon>
        <taxon>Pseudomonadati</taxon>
        <taxon>Pseudomonadota</taxon>
        <taxon>Gammaproteobacteria</taxon>
        <taxon>Alteromonadales</taxon>
        <taxon>Shewanellaceae</taxon>
        <taxon>Shewanella</taxon>
    </lineage>
</organism>
<reference evidence="2 3" key="1">
    <citation type="submission" date="2008-02" db="EMBL/GenBank/DDBJ databases">
        <title>Complete sequence of Shewanella woodyi ATCC 51908.</title>
        <authorList>
            <consortium name="US DOE Joint Genome Institute"/>
            <person name="Copeland A."/>
            <person name="Lucas S."/>
            <person name="Lapidus A."/>
            <person name="Glavina del Rio T."/>
            <person name="Dalin E."/>
            <person name="Tice H."/>
            <person name="Bruce D."/>
            <person name="Goodwin L."/>
            <person name="Pitluck S."/>
            <person name="Sims D."/>
            <person name="Brettin T."/>
            <person name="Detter J.C."/>
            <person name="Han C."/>
            <person name="Kuske C.R."/>
            <person name="Schmutz J."/>
            <person name="Larimer F."/>
            <person name="Land M."/>
            <person name="Hauser L."/>
            <person name="Kyrpides N."/>
            <person name="Lykidis A."/>
            <person name="Zhao J.-S."/>
            <person name="Richardson P."/>
        </authorList>
    </citation>
    <scope>NUCLEOTIDE SEQUENCE [LARGE SCALE GENOMIC DNA]</scope>
    <source>
        <strain evidence="3">ATCC 51908 / MS32</strain>
    </source>
</reference>
<dbReference type="Proteomes" id="UP000002168">
    <property type="component" value="Chromosome"/>
</dbReference>
<evidence type="ECO:0000256" key="1">
    <source>
        <dbReference type="SAM" id="Phobius"/>
    </source>
</evidence>
<evidence type="ECO:0000313" key="2">
    <source>
        <dbReference type="EMBL" id="ACA87153.1"/>
    </source>
</evidence>
<protein>
    <recommendedName>
        <fullName evidence="4">DUF997 family protein</fullName>
    </recommendedName>
</protein>
<dbReference type="STRING" id="392500.Swoo_2878"/>
<dbReference type="eggNOG" id="ENOG502ZPPW">
    <property type="taxonomic scope" value="Bacteria"/>
</dbReference>
<keyword evidence="1" id="KW-1133">Transmembrane helix</keyword>
<dbReference type="InterPro" id="IPR010398">
    <property type="entry name" value="DUF997"/>
</dbReference>
<dbReference type="RefSeq" id="WP_012325489.1">
    <property type="nucleotide sequence ID" value="NC_010506.1"/>
</dbReference>
<evidence type="ECO:0000313" key="3">
    <source>
        <dbReference type="Proteomes" id="UP000002168"/>
    </source>
</evidence>
<sequence length="67" mass="7532">MFSLSKTALILTAVYFVLWCAGPVLIDETWLWFGMPVWFWFSCIVAPVALISSLIFLVGFLQGNADD</sequence>